<dbReference type="Proteomes" id="UP001165120">
    <property type="component" value="Unassembled WGS sequence"/>
</dbReference>
<dbReference type="GO" id="GO:0097354">
    <property type="term" value="P:prenylation"/>
    <property type="evidence" value="ECO:0007669"/>
    <property type="project" value="UniProtKB-UniRule"/>
</dbReference>
<reference evidence="11" key="1">
    <citation type="submission" date="2023-04" db="EMBL/GenBank/DDBJ databases">
        <title>Candida boidinii NBRC 10035.</title>
        <authorList>
            <person name="Ichikawa N."/>
            <person name="Sato H."/>
            <person name="Tonouchi N."/>
        </authorList>
    </citation>
    <scope>NUCLEOTIDE SEQUENCE</scope>
    <source>
        <strain evidence="11">NBRC 10035</strain>
    </source>
</reference>
<keyword evidence="8 9" id="KW-0862">Zinc</keyword>
<keyword evidence="4 9" id="KW-0637">Prenyltransferase</keyword>
<gene>
    <name evidence="11" type="ORF">Cboi02_000304900</name>
</gene>
<dbReference type="GO" id="GO:0008270">
    <property type="term" value="F:zinc ion binding"/>
    <property type="evidence" value="ECO:0007669"/>
    <property type="project" value="UniProtKB-UniRule"/>
</dbReference>
<keyword evidence="12" id="KW-1185">Reference proteome</keyword>
<dbReference type="EC" id="2.5.1.58" evidence="2 9"/>
<keyword evidence="6 9" id="KW-0479">Metal-binding</keyword>
<evidence type="ECO:0000256" key="4">
    <source>
        <dbReference type="ARBA" id="ARBA00022602"/>
    </source>
</evidence>
<evidence type="ECO:0000256" key="2">
    <source>
        <dbReference type="ARBA" id="ARBA00012702"/>
    </source>
</evidence>
<evidence type="ECO:0000256" key="8">
    <source>
        <dbReference type="ARBA" id="ARBA00022833"/>
    </source>
</evidence>
<dbReference type="GO" id="GO:0005965">
    <property type="term" value="C:protein farnesyltransferase complex"/>
    <property type="evidence" value="ECO:0007669"/>
    <property type="project" value="UniProtKB-UniRule"/>
</dbReference>
<keyword evidence="5 9" id="KW-0808">Transferase</keyword>
<evidence type="ECO:0000259" key="10">
    <source>
        <dbReference type="Pfam" id="PF00432"/>
    </source>
</evidence>
<dbReference type="SUPFAM" id="SSF48239">
    <property type="entry name" value="Terpenoid cyclases/Protein prenyltransferases"/>
    <property type="match status" value="1"/>
</dbReference>
<evidence type="ECO:0000313" key="12">
    <source>
        <dbReference type="Proteomes" id="UP001165120"/>
    </source>
</evidence>
<dbReference type="EMBL" id="BSXN01000992">
    <property type="protein sequence ID" value="GME71017.1"/>
    <property type="molecule type" value="Genomic_DNA"/>
</dbReference>
<evidence type="ECO:0000256" key="3">
    <source>
        <dbReference type="ARBA" id="ARBA00015798"/>
    </source>
</evidence>
<evidence type="ECO:0000256" key="9">
    <source>
        <dbReference type="RuleBase" id="RU365056"/>
    </source>
</evidence>
<comment type="caution">
    <text evidence="11">The sequence shown here is derived from an EMBL/GenBank/DDBJ whole genome shotgun (WGS) entry which is preliminary data.</text>
</comment>
<comment type="subunit">
    <text evidence="9">Heterodimer of an alpha and a beta subunit.</text>
</comment>
<sequence>MDPQIDLDKEKLEYLVNLLKLSKSKEATKNSTLNFDILLEMVSSLPNEMHQSIPSRTVRDQLETEELVLEIYDNILESGSHKFPVLAKGKSLQYLKYFISNSLPAGFAALDASHPWIIFHLSNSQVILGESLSDQLKAKIALTVLSYIDEETGVISGGEFQIAHLAATYAGLCALAIAENEDAFDEIDRIKVYKFLMDRKNKDGSFSMHEDGEFDTRAVYCALCIASLLDILTDELVENTAEWLGKCQTYEGGFGGVPFDEAHGGYSFCAVAGLCILGEPKEMLSNKYGINLPKLIDWTFKRQYAIEGGLSGRTNKLVDGCYSHWIGGIVPFLEIATGTRSIFNRISLQNFILGCCQADQTGGFRDKPGKRADFYHTNYVLSGLGMCQNYQEYEFKEKLGYAFSYKPEIIRDTNVIDNLESNIIVPVDPIFGVAYPMAEKMKTFFVSKRGQ</sequence>
<dbReference type="Gene3D" id="1.50.10.20">
    <property type="match status" value="1"/>
</dbReference>
<dbReference type="PANTHER" id="PTHR11774:SF6">
    <property type="entry name" value="PROTEIN FARNESYLTRANSFERASE SUBUNIT BETA"/>
    <property type="match status" value="1"/>
</dbReference>
<dbReference type="Pfam" id="PF00432">
    <property type="entry name" value="Prenyltrans"/>
    <property type="match status" value="1"/>
</dbReference>
<evidence type="ECO:0000256" key="1">
    <source>
        <dbReference type="ARBA" id="ARBA00010497"/>
    </source>
</evidence>
<evidence type="ECO:0000313" key="11">
    <source>
        <dbReference type="EMBL" id="GME71017.1"/>
    </source>
</evidence>
<dbReference type="InterPro" id="IPR045089">
    <property type="entry name" value="PGGT1B-like"/>
</dbReference>
<evidence type="ECO:0000256" key="7">
    <source>
        <dbReference type="ARBA" id="ARBA00022737"/>
    </source>
</evidence>
<evidence type="ECO:0000256" key="6">
    <source>
        <dbReference type="ARBA" id="ARBA00022723"/>
    </source>
</evidence>
<proteinExistence type="inferred from homology"/>
<keyword evidence="7" id="KW-0677">Repeat</keyword>
<dbReference type="PANTHER" id="PTHR11774">
    <property type="entry name" value="GERANYLGERANYL TRANSFERASE TYPE BETA SUBUNIT"/>
    <property type="match status" value="1"/>
</dbReference>
<dbReference type="InterPro" id="IPR001330">
    <property type="entry name" value="Prenyltrans"/>
</dbReference>
<comment type="similarity">
    <text evidence="1 9">Belongs to the protein prenyltransferase subunit beta family.</text>
</comment>
<feature type="domain" description="Prenyltransferase alpha-alpha toroid" evidence="10">
    <location>
        <begin position="87"/>
        <end position="431"/>
    </location>
</feature>
<name>A0A9W6SZL6_CANBO</name>
<dbReference type="InterPro" id="IPR008930">
    <property type="entry name" value="Terpenoid_cyclase/PrenylTrfase"/>
</dbReference>
<dbReference type="InterPro" id="IPR026872">
    <property type="entry name" value="FTB"/>
</dbReference>
<accession>A0A9W6SZL6</accession>
<comment type="catalytic activity">
    <reaction evidence="9">
        <text>L-cysteinyl-[protein] + (2E,6E)-farnesyl diphosphate = S-(2E,6E)-farnesyl-L-cysteinyl-[protein] + diphosphate</text>
        <dbReference type="Rhea" id="RHEA:13345"/>
        <dbReference type="Rhea" id="RHEA-COMP:10131"/>
        <dbReference type="Rhea" id="RHEA-COMP:11535"/>
        <dbReference type="ChEBI" id="CHEBI:29950"/>
        <dbReference type="ChEBI" id="CHEBI:33019"/>
        <dbReference type="ChEBI" id="CHEBI:86019"/>
        <dbReference type="ChEBI" id="CHEBI:175763"/>
    </reaction>
</comment>
<protein>
    <recommendedName>
        <fullName evidence="3 9">Protein farnesyltransferase subunit beta</fullName>
        <shortName evidence="9">FTase-beta</shortName>
        <ecNumber evidence="2 9">2.5.1.58</ecNumber>
    </recommendedName>
</protein>
<dbReference type="GO" id="GO:0004660">
    <property type="term" value="F:protein farnesyltransferase activity"/>
    <property type="evidence" value="ECO:0007669"/>
    <property type="project" value="UniProtKB-UniRule"/>
</dbReference>
<comment type="function">
    <text evidence="9">Catalyzes the transfer of a farnesyl moiety from farnesyl diphosphate to a cysteine at the fourth position from the C-terminus of several proteins. The beta subunit is responsible for peptide-binding.</text>
</comment>
<dbReference type="CDD" id="cd02893">
    <property type="entry name" value="FTase"/>
    <property type="match status" value="1"/>
</dbReference>
<comment type="cofactor">
    <cofactor evidence="9">
        <name>Zn(2+)</name>
        <dbReference type="ChEBI" id="CHEBI:29105"/>
    </cofactor>
    <text evidence="9">Binds 1 zinc ion per subunit.</text>
</comment>
<organism evidence="11 12">
    <name type="scientific">Candida boidinii</name>
    <name type="common">Yeast</name>
    <dbReference type="NCBI Taxonomy" id="5477"/>
    <lineage>
        <taxon>Eukaryota</taxon>
        <taxon>Fungi</taxon>
        <taxon>Dikarya</taxon>
        <taxon>Ascomycota</taxon>
        <taxon>Saccharomycotina</taxon>
        <taxon>Pichiomycetes</taxon>
        <taxon>Pichiales</taxon>
        <taxon>Pichiaceae</taxon>
        <taxon>Ogataea</taxon>
        <taxon>Ogataea/Candida clade</taxon>
    </lineage>
</organism>
<dbReference type="AlphaFoldDB" id="A0A9W6SZL6"/>
<evidence type="ECO:0000256" key="5">
    <source>
        <dbReference type="ARBA" id="ARBA00022679"/>
    </source>
</evidence>